<dbReference type="EMBL" id="QXFJ01000009">
    <property type="protein sequence ID" value="RIV73323.1"/>
    <property type="molecule type" value="Genomic_DNA"/>
</dbReference>
<comment type="caution">
    <text evidence="4">The sequence shown here is derived from an EMBL/GenBank/DDBJ whole genome shotgun (WGS) entry which is preliminary data.</text>
</comment>
<dbReference type="Pfam" id="PF03372">
    <property type="entry name" value="Exo_endo_phos"/>
    <property type="match status" value="1"/>
</dbReference>
<organism evidence="4 6">
    <name type="scientific">Flagellimonas aequoris</name>
    <dbReference type="NCBI Taxonomy" id="2306997"/>
    <lineage>
        <taxon>Bacteria</taxon>
        <taxon>Pseudomonadati</taxon>
        <taxon>Bacteroidota</taxon>
        <taxon>Flavobacteriia</taxon>
        <taxon>Flavobacteriales</taxon>
        <taxon>Flavobacteriaceae</taxon>
        <taxon>Flagellimonas</taxon>
    </lineage>
</organism>
<reference evidence="5 7" key="2">
    <citation type="submission" date="2019-07" db="EMBL/GenBank/DDBJ databases">
        <title>Draft genome of two Muricauda strains isolated from deep sea.</title>
        <authorList>
            <person name="Sun C."/>
        </authorList>
    </citation>
    <scope>NUCLEOTIDE SEQUENCE [LARGE SCALE GENOMIC DNA]</scope>
    <source>
        <strain evidence="5 7">NH166</strain>
    </source>
</reference>
<dbReference type="Proteomes" id="UP000284189">
    <property type="component" value="Unassembled WGS sequence"/>
</dbReference>
<dbReference type="AlphaFoldDB" id="A0A418NBL3"/>
<evidence type="ECO:0000313" key="4">
    <source>
        <dbReference type="EMBL" id="RIV73323.1"/>
    </source>
</evidence>
<dbReference type="Gene3D" id="3.60.10.10">
    <property type="entry name" value="Endonuclease/exonuclease/phosphatase"/>
    <property type="match status" value="1"/>
</dbReference>
<dbReference type="OrthoDB" id="5500612at2"/>
<feature type="domain" description="Secretion system C-terminal sorting" evidence="3">
    <location>
        <begin position="1083"/>
        <end position="1147"/>
    </location>
</feature>
<dbReference type="SUPFAM" id="SSF56219">
    <property type="entry name" value="DNase I-like"/>
    <property type="match status" value="1"/>
</dbReference>
<accession>A0A418NBL3</accession>
<evidence type="ECO:0000313" key="6">
    <source>
        <dbReference type="Proteomes" id="UP000284189"/>
    </source>
</evidence>
<feature type="domain" description="Endonuclease/exonuclease/phosphatase" evidence="2">
    <location>
        <begin position="579"/>
        <end position="861"/>
    </location>
</feature>
<keyword evidence="7" id="KW-1185">Reference proteome</keyword>
<protein>
    <submittedName>
        <fullName evidence="4">T9SS C-terminal target domain-containing protein</fullName>
    </submittedName>
    <submittedName>
        <fullName evidence="5">T9SS type A sorting domain-containing protein</fullName>
    </submittedName>
</protein>
<dbReference type="InterPro" id="IPR036691">
    <property type="entry name" value="Endo/exonu/phosph_ase_sf"/>
</dbReference>
<evidence type="ECO:0000259" key="2">
    <source>
        <dbReference type="Pfam" id="PF03372"/>
    </source>
</evidence>
<proteinExistence type="predicted"/>
<dbReference type="InterPro" id="IPR026444">
    <property type="entry name" value="Secre_tail"/>
</dbReference>
<gene>
    <name evidence="4" type="ORF">D2U88_03235</name>
    <name evidence="5" type="ORF">FQ019_03205</name>
</gene>
<reference evidence="4 6" key="1">
    <citation type="submission" date="2018-08" db="EMBL/GenBank/DDBJ databases">
        <title>Proposal of Muricauda 72 sp.nov. and Muricauda NH166 sp.nov., isolated from seawater.</title>
        <authorList>
            <person name="Cheng H."/>
            <person name="Wu Y.-H."/>
            <person name="Guo L.-L."/>
            <person name="Xu X.-W."/>
        </authorList>
    </citation>
    <scope>NUCLEOTIDE SEQUENCE [LARGE SCALE GENOMIC DNA]</scope>
    <source>
        <strain evidence="4 6">NH166</strain>
    </source>
</reference>
<evidence type="ECO:0000259" key="3">
    <source>
        <dbReference type="Pfam" id="PF18962"/>
    </source>
</evidence>
<keyword evidence="1" id="KW-0732">Signal</keyword>
<dbReference type="EMBL" id="VNWL01000008">
    <property type="protein sequence ID" value="TXK07134.1"/>
    <property type="molecule type" value="Genomic_DNA"/>
</dbReference>
<dbReference type="Pfam" id="PF13573">
    <property type="entry name" value="SprB"/>
    <property type="match status" value="1"/>
</dbReference>
<evidence type="ECO:0000313" key="7">
    <source>
        <dbReference type="Proteomes" id="UP000321528"/>
    </source>
</evidence>
<dbReference type="InterPro" id="IPR025667">
    <property type="entry name" value="SprB_repeat"/>
</dbReference>
<evidence type="ECO:0000313" key="5">
    <source>
        <dbReference type="EMBL" id="TXK07134.1"/>
    </source>
</evidence>
<dbReference type="NCBIfam" id="TIGR04183">
    <property type="entry name" value="Por_Secre_tail"/>
    <property type="match status" value="1"/>
</dbReference>
<sequence length="1159" mass="123904">MYSTGVAADARTDSSTPIVAGLIITGVYDGPLTGGVPKGVELYALEDIADLSVYGLGSANNGGGTDGEEFTFPADAVTAGTHIYVATETTGFESYFGFAPNYTSGAMAINGDDAIELFLNGSVIDVFGDINVDGTGEAWDYVDGWAYRKDDTGPDGSTFVIDNWIFSGIDAMDGALTNDTAATPFPLGAYGPDLIITGVVDGPLSGGVPKAIELYVKNDIADLSAYGIGSANNGGGTDGEEFTFPTVSVPGGTFIYIASESNGFESYFGFAPDYTSSSAAINGDDAIELFFEGGVIDVFGDINVDGTGQAWDYVDGWVYRKNGTGPDGSTFVLDNWTYSGTDALDNTTTNDTAGLPFPIGTYGGGGSNENPEPITIAEARALSDGTLVTISGVLTVTDQFAGSAYIQDQTGAIAVFDEQVHGDGVFMIGDSITITGVRNSYNEQIQISPVTEVTSNGTPNEPIVPLDITLAEMDQHPAELVRIVDVTFPKPGDLLFGNSNYAVIDASGSGELRIDGDVESLVGLAQPETCGEVIGVVGRYYELYQLLPRIRTDLACAGDYIPPALPVEVDKANTLEVAAWNIEWFGDEGNSPAAGDPNSDAIQKDSVKAVIAELQPDVLAVEEIADDALFAEMVSELPGYDYVLSPAVSYPNDPGVHQKVGFIYNTETVTVTDTKVLLESIHPYYNGGDTSALTDYPSDPDRFYASGRLPFLMTADITINGETETYDFVALHARANGSSDAQLRYDMRKYDVEVLKDSLDAYYADRNLILLGDYNDDVDVTVADITSTTVSSYENYVNDAANYSVFTATLSENGFRSYVFEQDMIDHISGTDEVLPRYIEHSAQSHYEFYDYDYASTTSDHLPVSVRLMLKPFAFESITSTDVSCFGEADGTATVTVSGGVAPYTYVWSDGQTTQTASGLMAGSYTVVVNDALLQQFEAEVTITEPDMITMITSGDATVYLGYEPQSCTTLEVLSVEGGTGSYEIVWSTGEIGNTITVCPEETTEYEVTVTDENGCSMIETITVEAIDVSCGSNPWNPKVTLCHNGREICVSQHAVKFHLAHGDTLGSCDTPSNGCRIRAHAYPNPFVGSVNVSFGCALTENAKVIVYNMVGRPVVHLNVPEGSESININMETYQRGIYFIKVYTQGRFPKTIPVVKKR</sequence>
<dbReference type="Proteomes" id="UP000321528">
    <property type="component" value="Unassembled WGS sequence"/>
</dbReference>
<evidence type="ECO:0000256" key="1">
    <source>
        <dbReference type="ARBA" id="ARBA00022729"/>
    </source>
</evidence>
<name>A0A418NBL3_9FLAO</name>
<dbReference type="Pfam" id="PF18962">
    <property type="entry name" value="Por_Secre_tail"/>
    <property type="match status" value="1"/>
</dbReference>
<dbReference type="Gene3D" id="2.60.40.740">
    <property type="match status" value="1"/>
</dbReference>
<dbReference type="GO" id="GO:0003824">
    <property type="term" value="F:catalytic activity"/>
    <property type="evidence" value="ECO:0007669"/>
    <property type="project" value="InterPro"/>
</dbReference>
<dbReference type="InterPro" id="IPR005135">
    <property type="entry name" value="Endo/exonuclease/phosphatase"/>
</dbReference>